<reference evidence="9" key="1">
    <citation type="submission" date="2019-12" db="EMBL/GenBank/DDBJ databases">
        <title>Clostridiaceae gen. nov. sp. nov., isolated from sediment in Xinjiang, China.</title>
        <authorList>
            <person name="Zhang R."/>
        </authorList>
    </citation>
    <scope>NUCLEOTIDE SEQUENCE</scope>
    <source>
        <strain evidence="9">D2Q-11</strain>
    </source>
</reference>
<dbReference type="Pfam" id="PF12911">
    <property type="entry name" value="OppC_N"/>
    <property type="match status" value="1"/>
</dbReference>
<feature type="transmembrane region" description="Helical" evidence="7">
    <location>
        <begin position="105"/>
        <end position="126"/>
    </location>
</feature>
<dbReference type="Gene3D" id="1.10.3720.10">
    <property type="entry name" value="MetI-like"/>
    <property type="match status" value="1"/>
</dbReference>
<keyword evidence="3" id="KW-1003">Cell membrane</keyword>
<dbReference type="Proteomes" id="UP000724672">
    <property type="component" value="Unassembled WGS sequence"/>
</dbReference>
<keyword evidence="4 7" id="KW-0812">Transmembrane</keyword>
<dbReference type="InterPro" id="IPR035906">
    <property type="entry name" value="MetI-like_sf"/>
</dbReference>
<dbReference type="InterPro" id="IPR050366">
    <property type="entry name" value="BP-dependent_transpt_permease"/>
</dbReference>
<feature type="transmembrane region" description="Helical" evidence="7">
    <location>
        <begin position="43"/>
        <end position="63"/>
    </location>
</feature>
<dbReference type="EMBL" id="WSFT01000008">
    <property type="protein sequence ID" value="MBS4536999.1"/>
    <property type="molecule type" value="Genomic_DNA"/>
</dbReference>
<evidence type="ECO:0000256" key="2">
    <source>
        <dbReference type="ARBA" id="ARBA00022448"/>
    </source>
</evidence>
<feature type="transmembrane region" description="Helical" evidence="7">
    <location>
        <begin position="220"/>
        <end position="249"/>
    </location>
</feature>
<keyword evidence="5 7" id="KW-1133">Transmembrane helix</keyword>
<keyword evidence="6 7" id="KW-0472">Membrane</keyword>
<dbReference type="InterPro" id="IPR000515">
    <property type="entry name" value="MetI-like"/>
</dbReference>
<keyword evidence="2 7" id="KW-0813">Transport</keyword>
<evidence type="ECO:0000256" key="4">
    <source>
        <dbReference type="ARBA" id="ARBA00022692"/>
    </source>
</evidence>
<dbReference type="Pfam" id="PF00528">
    <property type="entry name" value="BPD_transp_1"/>
    <property type="match status" value="1"/>
</dbReference>
<sequence length="305" mass="33800">MAELSKDKFVIEGKRTSDAESIVRPSLTYWADAWRRLKTNKMAITAMVILIIVTLFAIFAPILSEFDYRTGDLLEVNRQPDAEHWFGTDELGRDLYVRVWEGTRISLFIGIVTAMLNFTIGVLYGGISGYVGGNIDNIMMRIVEILFSIPYLLWVIMLTTVMGSGLFTIIVALSIAGWGGMARLVRGQILQIKEMEFVMAAKTLGADAGRIITKHLIPNTIGVIIISVTFAIPTAIFAEAFLSFIGLGIKVPYASLGSLSKDGTRMLLVHPYQLVFPSIVISLIMLSFQIFGDGLRDALDPRLRQ</sequence>
<evidence type="ECO:0000256" key="1">
    <source>
        <dbReference type="ARBA" id="ARBA00004651"/>
    </source>
</evidence>
<dbReference type="PROSITE" id="PS50928">
    <property type="entry name" value="ABC_TM1"/>
    <property type="match status" value="1"/>
</dbReference>
<evidence type="ECO:0000256" key="6">
    <source>
        <dbReference type="ARBA" id="ARBA00023136"/>
    </source>
</evidence>
<dbReference type="CDD" id="cd06261">
    <property type="entry name" value="TM_PBP2"/>
    <property type="match status" value="1"/>
</dbReference>
<gene>
    <name evidence="9" type="ORF">GOQ27_00910</name>
</gene>
<evidence type="ECO:0000259" key="8">
    <source>
        <dbReference type="PROSITE" id="PS50928"/>
    </source>
</evidence>
<accession>A0A942UPP3</accession>
<protein>
    <submittedName>
        <fullName evidence="9">ABC transporter permease</fullName>
    </submittedName>
</protein>
<evidence type="ECO:0000256" key="5">
    <source>
        <dbReference type="ARBA" id="ARBA00022989"/>
    </source>
</evidence>
<dbReference type="GO" id="GO:0005886">
    <property type="term" value="C:plasma membrane"/>
    <property type="evidence" value="ECO:0007669"/>
    <property type="project" value="UniProtKB-SubCell"/>
</dbReference>
<dbReference type="AlphaFoldDB" id="A0A942UPP3"/>
<evidence type="ECO:0000256" key="7">
    <source>
        <dbReference type="RuleBase" id="RU363032"/>
    </source>
</evidence>
<name>A0A942UPP3_9FIRM</name>
<feature type="transmembrane region" description="Helical" evidence="7">
    <location>
        <begin position="138"/>
        <end position="159"/>
    </location>
</feature>
<evidence type="ECO:0000313" key="9">
    <source>
        <dbReference type="EMBL" id="MBS4536999.1"/>
    </source>
</evidence>
<organism evidence="9 10">
    <name type="scientific">Anaeromonas frigoriresistens</name>
    <dbReference type="NCBI Taxonomy" id="2683708"/>
    <lineage>
        <taxon>Bacteria</taxon>
        <taxon>Bacillati</taxon>
        <taxon>Bacillota</taxon>
        <taxon>Tissierellia</taxon>
        <taxon>Tissierellales</taxon>
        <taxon>Thermohalobacteraceae</taxon>
        <taxon>Anaeromonas</taxon>
    </lineage>
</organism>
<feature type="domain" description="ABC transmembrane type-1" evidence="8">
    <location>
        <begin position="103"/>
        <end position="292"/>
    </location>
</feature>
<dbReference type="PANTHER" id="PTHR43386">
    <property type="entry name" value="OLIGOPEPTIDE TRANSPORT SYSTEM PERMEASE PROTEIN APPC"/>
    <property type="match status" value="1"/>
</dbReference>
<keyword evidence="10" id="KW-1185">Reference proteome</keyword>
<dbReference type="PANTHER" id="PTHR43386:SF22">
    <property type="entry name" value="OLIGOPEPTIDE TRANSPORT SYSTEM PERMEASE PROTEIN OPPC"/>
    <property type="match status" value="1"/>
</dbReference>
<evidence type="ECO:0000313" key="10">
    <source>
        <dbReference type="Proteomes" id="UP000724672"/>
    </source>
</evidence>
<dbReference type="GO" id="GO:0055085">
    <property type="term" value="P:transmembrane transport"/>
    <property type="evidence" value="ECO:0007669"/>
    <property type="project" value="InterPro"/>
</dbReference>
<dbReference type="SUPFAM" id="SSF161098">
    <property type="entry name" value="MetI-like"/>
    <property type="match status" value="1"/>
</dbReference>
<proteinExistence type="inferred from homology"/>
<evidence type="ECO:0000256" key="3">
    <source>
        <dbReference type="ARBA" id="ARBA00022475"/>
    </source>
</evidence>
<feature type="transmembrane region" description="Helical" evidence="7">
    <location>
        <begin position="269"/>
        <end position="292"/>
    </location>
</feature>
<comment type="similarity">
    <text evidence="7">Belongs to the binding-protein-dependent transport system permease family.</text>
</comment>
<comment type="subcellular location">
    <subcellularLocation>
        <location evidence="1 7">Cell membrane</location>
        <topology evidence="1 7">Multi-pass membrane protein</topology>
    </subcellularLocation>
</comment>
<feature type="transmembrane region" description="Helical" evidence="7">
    <location>
        <begin position="165"/>
        <end position="185"/>
    </location>
</feature>
<comment type="caution">
    <text evidence="9">The sequence shown here is derived from an EMBL/GenBank/DDBJ whole genome shotgun (WGS) entry which is preliminary data.</text>
</comment>
<dbReference type="InterPro" id="IPR025966">
    <property type="entry name" value="OppC_N"/>
</dbReference>
<dbReference type="RefSeq" id="WP_203364930.1">
    <property type="nucleotide sequence ID" value="NZ_WSFT01000008.1"/>
</dbReference>